<dbReference type="GO" id="GO:0015086">
    <property type="term" value="F:cadmium ion transmembrane transporter activity"/>
    <property type="evidence" value="ECO:0007669"/>
    <property type="project" value="TreeGrafter"/>
</dbReference>
<dbReference type="PRINTS" id="PR00119">
    <property type="entry name" value="CATATPASE"/>
</dbReference>
<comment type="caution">
    <text evidence="12">The sequence shown here is derived from an EMBL/GenBank/DDBJ whole genome shotgun (WGS) entry which is preliminary data.</text>
</comment>
<proteinExistence type="inferred from homology"/>
<dbReference type="SUPFAM" id="SSF81665">
    <property type="entry name" value="Calcium ATPase, transmembrane domain M"/>
    <property type="match status" value="1"/>
</dbReference>
<dbReference type="NCBIfam" id="TIGR01525">
    <property type="entry name" value="ATPase-IB_hvy"/>
    <property type="match status" value="1"/>
</dbReference>
<evidence type="ECO:0000256" key="9">
    <source>
        <dbReference type="ARBA" id="ARBA00047308"/>
    </source>
</evidence>
<protein>
    <recommendedName>
        <fullName evidence="8">P-type Zn(2+) transporter</fullName>
        <ecNumber evidence="8">7.2.2.12</ecNumber>
    </recommendedName>
</protein>
<feature type="transmembrane region" description="Helical" evidence="10">
    <location>
        <begin position="610"/>
        <end position="629"/>
    </location>
</feature>
<reference evidence="12" key="1">
    <citation type="submission" date="2011-01" db="EMBL/GenBank/DDBJ databases">
        <authorList>
            <person name="Muzny D."/>
            <person name="Qin X."/>
            <person name="Buhay C."/>
            <person name="Dugan-Rocha S."/>
            <person name="Ding Y."/>
            <person name="Chen G."/>
            <person name="Hawes A."/>
            <person name="Holder M."/>
            <person name="Jhangiani S."/>
            <person name="Johnson A."/>
            <person name="Khan Z."/>
            <person name="Li Z."/>
            <person name="Liu W."/>
            <person name="Liu X."/>
            <person name="Perez L."/>
            <person name="Shen H."/>
            <person name="Wang Q."/>
            <person name="Watt J."/>
            <person name="Xi L."/>
            <person name="Xin Y."/>
            <person name="Zhou J."/>
            <person name="Deng J."/>
            <person name="Jiang H."/>
            <person name="Liu Y."/>
            <person name="Qu J."/>
            <person name="Song X.-Z."/>
            <person name="Zhang L."/>
            <person name="Villasana D."/>
            <person name="Johnson A."/>
            <person name="Liu J."/>
            <person name="Liyanage D."/>
            <person name="Lorensuhewa L."/>
            <person name="Robinson T."/>
            <person name="Song A."/>
            <person name="Song B.-B."/>
            <person name="Dinh H."/>
            <person name="Thornton R."/>
            <person name="Coyle M."/>
            <person name="Francisco L."/>
            <person name="Jackson L."/>
            <person name="Javaid M."/>
            <person name="Korchina V."/>
            <person name="Kovar C."/>
            <person name="Mata R."/>
            <person name="Mathew T."/>
            <person name="Ngo R."/>
            <person name="Nguyen L."/>
            <person name="Nguyen N."/>
            <person name="Okwuonu G."/>
            <person name="Ongeri F."/>
            <person name="Pham C."/>
            <person name="Simmons D."/>
            <person name="Wilczek-Boney K."/>
            <person name="Hale W."/>
            <person name="Jakkamsetti A."/>
            <person name="Pham P."/>
            <person name="Ruth R."/>
            <person name="San Lucas F."/>
            <person name="Warren J."/>
            <person name="Zhang J."/>
            <person name="Zhao Z."/>
            <person name="Zhou C."/>
            <person name="Zhu D."/>
            <person name="Lee S."/>
            <person name="Bess C."/>
            <person name="Blankenburg K."/>
            <person name="Forbes L."/>
            <person name="Fu Q."/>
            <person name="Gubbala S."/>
            <person name="Hirani K."/>
            <person name="Jayaseelan J.C."/>
            <person name="Lara F."/>
            <person name="Munidasa M."/>
            <person name="Palculict T."/>
            <person name="Patil S."/>
            <person name="Pu L.-L."/>
            <person name="Saada N."/>
            <person name="Tang L."/>
            <person name="Weissenberger G."/>
            <person name="Zhu Y."/>
            <person name="Hemphill L."/>
            <person name="Shang Y."/>
            <person name="Youmans B."/>
            <person name="Ayvaz T."/>
            <person name="Ross M."/>
            <person name="Santibanez J."/>
            <person name="Aqrawi P."/>
            <person name="Gross S."/>
            <person name="Joshi V."/>
            <person name="Fowler G."/>
            <person name="Nazareth L."/>
            <person name="Reid J."/>
            <person name="Worley K."/>
            <person name="Petrosino J."/>
            <person name="Highlander S."/>
            <person name="Gibbs R."/>
        </authorList>
    </citation>
    <scope>NUCLEOTIDE SEQUENCE [LARGE SCALE GENOMIC DNA]</scope>
    <source>
        <strain evidence="12">ATCC 33269</strain>
    </source>
</reference>
<keyword evidence="10" id="KW-0067">ATP-binding</keyword>
<dbReference type="InterPro" id="IPR051014">
    <property type="entry name" value="Cation_Transport_ATPase_IB"/>
</dbReference>
<dbReference type="AlphaFoldDB" id="E7RN07"/>
<comment type="subcellular location">
    <subcellularLocation>
        <location evidence="10">Cell membrane</location>
    </subcellularLocation>
    <subcellularLocation>
        <location evidence="1">Membrane</location>
    </subcellularLocation>
</comment>
<dbReference type="SFLD" id="SFLDF00027">
    <property type="entry name" value="p-type_atpase"/>
    <property type="match status" value="1"/>
</dbReference>
<name>E7RN07_9BACT</name>
<comment type="catalytic activity">
    <reaction evidence="9">
        <text>Zn(2+)(in) + ATP + H2O = Zn(2+)(out) + ADP + phosphate + H(+)</text>
        <dbReference type="Rhea" id="RHEA:20621"/>
        <dbReference type="ChEBI" id="CHEBI:15377"/>
        <dbReference type="ChEBI" id="CHEBI:15378"/>
        <dbReference type="ChEBI" id="CHEBI:29105"/>
        <dbReference type="ChEBI" id="CHEBI:30616"/>
        <dbReference type="ChEBI" id="CHEBI:43474"/>
        <dbReference type="ChEBI" id="CHEBI:456216"/>
        <dbReference type="EC" id="7.2.2.12"/>
    </reaction>
</comment>
<dbReference type="HOGENOM" id="CLU_001771_6_2_10"/>
<evidence type="ECO:0000256" key="4">
    <source>
        <dbReference type="ARBA" id="ARBA00022723"/>
    </source>
</evidence>
<comment type="similarity">
    <text evidence="2 10">Belongs to the cation transport ATPase (P-type) (TC 3.A.3) family. Type IB subfamily.</text>
</comment>
<evidence type="ECO:0000256" key="8">
    <source>
        <dbReference type="ARBA" id="ARBA00039097"/>
    </source>
</evidence>
<dbReference type="Gene3D" id="3.40.1110.10">
    <property type="entry name" value="Calcium-transporting ATPase, cytoplasmic domain N"/>
    <property type="match status" value="1"/>
</dbReference>
<dbReference type="SFLD" id="SFLDS00003">
    <property type="entry name" value="Haloacid_Dehalogenase"/>
    <property type="match status" value="1"/>
</dbReference>
<dbReference type="Proteomes" id="UP000005580">
    <property type="component" value="Unassembled WGS sequence"/>
</dbReference>
<evidence type="ECO:0000256" key="2">
    <source>
        <dbReference type="ARBA" id="ARBA00006024"/>
    </source>
</evidence>
<dbReference type="InterPro" id="IPR023214">
    <property type="entry name" value="HAD_sf"/>
</dbReference>
<dbReference type="InterPro" id="IPR023298">
    <property type="entry name" value="ATPase_P-typ_TM_dom_sf"/>
</dbReference>
<dbReference type="EC" id="7.2.2.12" evidence="8"/>
<feature type="transmembrane region" description="Helical" evidence="10">
    <location>
        <begin position="67"/>
        <end position="86"/>
    </location>
</feature>
<evidence type="ECO:0000256" key="1">
    <source>
        <dbReference type="ARBA" id="ARBA00004370"/>
    </source>
</evidence>
<sequence>MPLSHFATELHGFFLTFAAEIQNKDNRNMEIEEHEKSISLWSLGISSVMLIGGILATYMGIVWFQHPLFSFAWYAVAYLPVGLPVMKEAWYAVREGDFMSEFMLMSLAAIGAFVIGEYPEAVAVMLLYCIGEALQDRAVDRARDHIRALVGLRPDKARRLKGGDVNGKSPDIEEIDPAEVNVGDVIEVKVGERVPIDGTLLTENASFNTSALTGESLPAQIERGGEVLAGMIAFDSVVRLRVLRPSDESALSRVLKMVQEAAERKASTELFVRKFAHVYTPIVIVLAFLTVLLPWLYSLAVADFAYIFSDWLKRALVFLVVSCPCALVISIPLGYFGGIGASSKRGILFKGSNYLDAMTAVDTVVFDKTGTLTNGSFSVEKVDGLDENDIRTVAAMEQSSPHPIARTIVDYAYKELKLPSADAPASLRSLSGYGLEAEGWAVGNLKLLENKGIAYPEALKEMPETIVAVAKNSRFIGYILLADTLKEDAVQAVSALNTRVEILSGDKQALVDKVARQLNVAHAYGELLPGDKVAHIEKLKREGHKVAFVGDGINDAPVLALSDVGIAMGALGADMAVETADVIIQTDQPSKVAEAILIAKRTRRIVRQNIVLALGVKAAVMILGIFGLANLWEAVFADSGVALLAVLNSSKIFLRSGK</sequence>
<keyword evidence="3 10" id="KW-0812">Transmembrane</keyword>
<keyword evidence="4 10" id="KW-0479">Metal-binding</keyword>
<keyword evidence="10" id="KW-0547">Nucleotide-binding</keyword>
<dbReference type="PANTHER" id="PTHR48085:SF5">
    <property type="entry name" value="CADMIUM_ZINC-TRANSPORTING ATPASE HMA4-RELATED"/>
    <property type="match status" value="1"/>
</dbReference>
<keyword evidence="5" id="KW-1278">Translocase</keyword>
<dbReference type="GO" id="GO:0016463">
    <property type="term" value="F:P-type zinc transporter activity"/>
    <property type="evidence" value="ECO:0007669"/>
    <property type="project" value="UniProtKB-EC"/>
</dbReference>
<dbReference type="InterPro" id="IPR044492">
    <property type="entry name" value="P_typ_ATPase_HD_dom"/>
</dbReference>
<keyword evidence="12" id="KW-0378">Hydrolase</keyword>
<dbReference type="InterPro" id="IPR036412">
    <property type="entry name" value="HAD-like_sf"/>
</dbReference>
<evidence type="ECO:0000313" key="12">
    <source>
        <dbReference type="EMBL" id="EFZ38138.1"/>
    </source>
</evidence>
<dbReference type="SUPFAM" id="SSF81653">
    <property type="entry name" value="Calcium ATPase, transduction domain A"/>
    <property type="match status" value="1"/>
</dbReference>
<accession>E7RN07</accession>
<dbReference type="InterPro" id="IPR001757">
    <property type="entry name" value="P_typ_ATPase"/>
</dbReference>
<dbReference type="GO" id="GO:0005886">
    <property type="term" value="C:plasma membrane"/>
    <property type="evidence" value="ECO:0007669"/>
    <property type="project" value="UniProtKB-SubCell"/>
</dbReference>
<dbReference type="PROSITE" id="PS00154">
    <property type="entry name" value="ATPASE_E1_E2"/>
    <property type="match status" value="1"/>
</dbReference>
<keyword evidence="13" id="KW-1185">Reference proteome</keyword>
<evidence type="ECO:0000256" key="6">
    <source>
        <dbReference type="ARBA" id="ARBA00022989"/>
    </source>
</evidence>
<feature type="domain" description="P-type ATPase A" evidence="11">
    <location>
        <begin position="152"/>
        <end position="259"/>
    </location>
</feature>
<dbReference type="NCBIfam" id="TIGR01494">
    <property type="entry name" value="ATPase_P-type"/>
    <property type="match status" value="1"/>
</dbReference>
<dbReference type="InterPro" id="IPR018303">
    <property type="entry name" value="ATPase_P-typ_P_site"/>
</dbReference>
<keyword evidence="10" id="KW-1003">Cell membrane</keyword>
<dbReference type="InterPro" id="IPR008250">
    <property type="entry name" value="ATPase_P-typ_transduc_dom_A_sf"/>
</dbReference>
<gene>
    <name evidence="12" type="primary">cadA</name>
    <name evidence="12" type="ORF">HMPREF0663_10507</name>
</gene>
<dbReference type="Gene3D" id="2.70.150.10">
    <property type="entry name" value="Calcium-transporting ATPase, cytoplasmic transduction domain A"/>
    <property type="match status" value="1"/>
</dbReference>
<dbReference type="InterPro" id="IPR059000">
    <property type="entry name" value="ATPase_P-type_domA"/>
</dbReference>
<evidence type="ECO:0000256" key="3">
    <source>
        <dbReference type="ARBA" id="ARBA00022692"/>
    </source>
</evidence>
<dbReference type="GO" id="GO:0046872">
    <property type="term" value="F:metal ion binding"/>
    <property type="evidence" value="ECO:0007669"/>
    <property type="project" value="UniProtKB-KW"/>
</dbReference>
<dbReference type="SFLD" id="SFLDG00002">
    <property type="entry name" value="C1.7:_P-type_atpase_like"/>
    <property type="match status" value="1"/>
</dbReference>
<dbReference type="GO" id="GO:0005524">
    <property type="term" value="F:ATP binding"/>
    <property type="evidence" value="ECO:0007669"/>
    <property type="project" value="UniProtKB-UniRule"/>
</dbReference>
<evidence type="ECO:0000256" key="5">
    <source>
        <dbReference type="ARBA" id="ARBA00022967"/>
    </source>
</evidence>
<evidence type="ECO:0000259" key="11">
    <source>
        <dbReference type="Pfam" id="PF00122"/>
    </source>
</evidence>
<dbReference type="GO" id="GO:0016887">
    <property type="term" value="F:ATP hydrolysis activity"/>
    <property type="evidence" value="ECO:0007669"/>
    <property type="project" value="InterPro"/>
</dbReference>
<feature type="transmembrane region" description="Helical" evidence="10">
    <location>
        <begin position="38"/>
        <end position="61"/>
    </location>
</feature>
<dbReference type="eggNOG" id="COG2217">
    <property type="taxonomic scope" value="Bacteria"/>
</dbReference>
<keyword evidence="7 10" id="KW-0472">Membrane</keyword>
<dbReference type="Pfam" id="PF00122">
    <property type="entry name" value="E1-E2_ATPase"/>
    <property type="match status" value="1"/>
</dbReference>
<dbReference type="PANTHER" id="PTHR48085">
    <property type="entry name" value="CADMIUM/ZINC-TRANSPORTING ATPASE HMA2-RELATED"/>
    <property type="match status" value="1"/>
</dbReference>
<dbReference type="STRING" id="28134.SAMN05444288_0364"/>
<dbReference type="SUPFAM" id="SSF56784">
    <property type="entry name" value="HAD-like"/>
    <property type="match status" value="1"/>
</dbReference>
<evidence type="ECO:0000256" key="7">
    <source>
        <dbReference type="ARBA" id="ARBA00023136"/>
    </source>
</evidence>
<dbReference type="Pfam" id="PF00702">
    <property type="entry name" value="Hydrolase"/>
    <property type="match status" value="1"/>
</dbReference>
<feature type="transmembrane region" description="Helical" evidence="10">
    <location>
        <begin position="275"/>
        <end position="296"/>
    </location>
</feature>
<dbReference type="InterPro" id="IPR027256">
    <property type="entry name" value="P-typ_ATPase_IB"/>
</dbReference>
<keyword evidence="6 10" id="KW-1133">Transmembrane helix</keyword>
<dbReference type="InterPro" id="IPR023299">
    <property type="entry name" value="ATPase_P-typ_cyto_dom_N"/>
</dbReference>
<dbReference type="Gene3D" id="3.40.50.1000">
    <property type="entry name" value="HAD superfamily/HAD-like"/>
    <property type="match status" value="1"/>
</dbReference>
<evidence type="ECO:0000256" key="10">
    <source>
        <dbReference type="RuleBase" id="RU362081"/>
    </source>
</evidence>
<organism evidence="12 13">
    <name type="scientific">Hoylesella oralis ATCC 33269</name>
    <dbReference type="NCBI Taxonomy" id="873533"/>
    <lineage>
        <taxon>Bacteria</taxon>
        <taxon>Pseudomonadati</taxon>
        <taxon>Bacteroidota</taxon>
        <taxon>Bacteroidia</taxon>
        <taxon>Bacteroidales</taxon>
        <taxon>Prevotellaceae</taxon>
        <taxon>Hoylesella</taxon>
    </lineage>
</organism>
<feature type="transmembrane region" description="Helical" evidence="10">
    <location>
        <begin position="316"/>
        <end position="336"/>
    </location>
</feature>
<dbReference type="EMBL" id="AEPE02000002">
    <property type="protein sequence ID" value="EFZ38138.1"/>
    <property type="molecule type" value="Genomic_DNA"/>
</dbReference>
<evidence type="ECO:0000313" key="13">
    <source>
        <dbReference type="Proteomes" id="UP000005580"/>
    </source>
</evidence>